<keyword evidence="6 9" id="KW-1133">Transmembrane helix</keyword>
<dbReference type="InterPro" id="IPR055348">
    <property type="entry name" value="DctQ"/>
</dbReference>
<evidence type="ECO:0000256" key="1">
    <source>
        <dbReference type="ARBA" id="ARBA00004429"/>
    </source>
</evidence>
<dbReference type="RefSeq" id="WP_185778803.1">
    <property type="nucleotide sequence ID" value="NZ_JACJUU010000002.1"/>
</dbReference>
<evidence type="ECO:0000256" key="4">
    <source>
        <dbReference type="ARBA" id="ARBA00022519"/>
    </source>
</evidence>
<evidence type="ECO:0000256" key="3">
    <source>
        <dbReference type="ARBA" id="ARBA00022475"/>
    </source>
</evidence>
<evidence type="ECO:0000256" key="8">
    <source>
        <dbReference type="ARBA" id="ARBA00038436"/>
    </source>
</evidence>
<keyword evidence="7 9" id="KW-0472">Membrane</keyword>
<feature type="transmembrane region" description="Helical" evidence="9">
    <location>
        <begin position="24"/>
        <end position="43"/>
    </location>
</feature>
<keyword evidence="5 9" id="KW-0812">Transmembrane</keyword>
<comment type="function">
    <text evidence="9">Part of the tripartite ATP-independent periplasmic (TRAP) transport system.</text>
</comment>
<evidence type="ECO:0000256" key="9">
    <source>
        <dbReference type="RuleBase" id="RU369079"/>
    </source>
</evidence>
<evidence type="ECO:0000313" key="12">
    <source>
        <dbReference type="Proteomes" id="UP000545386"/>
    </source>
</evidence>
<evidence type="ECO:0000259" key="10">
    <source>
        <dbReference type="Pfam" id="PF04290"/>
    </source>
</evidence>
<keyword evidence="4 9" id="KW-0997">Cell inner membrane</keyword>
<gene>
    <name evidence="11" type="ORF">GTU67_03585</name>
</gene>
<feature type="transmembrane region" description="Helical" evidence="9">
    <location>
        <begin position="95"/>
        <end position="121"/>
    </location>
</feature>
<dbReference type="Proteomes" id="UP000545386">
    <property type="component" value="Unassembled WGS sequence"/>
</dbReference>
<reference evidence="11 12" key="1">
    <citation type="submission" date="2020-08" db="EMBL/GenBank/DDBJ databases">
        <title>Paraeoetvoesia sp. YC-7-48 draft genome sequence.</title>
        <authorList>
            <person name="Yao L."/>
        </authorList>
    </citation>
    <scope>NUCLEOTIDE SEQUENCE [LARGE SCALE GENOMIC DNA]</scope>
    <source>
        <strain evidence="12">YC-7-48</strain>
    </source>
</reference>
<evidence type="ECO:0000256" key="6">
    <source>
        <dbReference type="ARBA" id="ARBA00022989"/>
    </source>
</evidence>
<dbReference type="GO" id="GO:0022857">
    <property type="term" value="F:transmembrane transporter activity"/>
    <property type="evidence" value="ECO:0007669"/>
    <property type="project" value="UniProtKB-UniRule"/>
</dbReference>
<proteinExistence type="inferred from homology"/>
<organism evidence="11 12">
    <name type="scientific">Pusillimonas minor</name>
    <dbReference type="NCBI Taxonomy" id="2697024"/>
    <lineage>
        <taxon>Bacteria</taxon>
        <taxon>Pseudomonadati</taxon>
        <taxon>Pseudomonadota</taxon>
        <taxon>Betaproteobacteria</taxon>
        <taxon>Burkholderiales</taxon>
        <taxon>Alcaligenaceae</taxon>
        <taxon>Pusillimonas</taxon>
    </lineage>
</organism>
<feature type="transmembrane region" description="Helical" evidence="9">
    <location>
        <begin position="63"/>
        <end position="83"/>
    </location>
</feature>
<feature type="domain" description="Tripartite ATP-independent periplasmic transporters DctQ component" evidence="10">
    <location>
        <begin position="39"/>
        <end position="169"/>
    </location>
</feature>
<dbReference type="InterPro" id="IPR007387">
    <property type="entry name" value="TRAP_DctQ"/>
</dbReference>
<evidence type="ECO:0000256" key="2">
    <source>
        <dbReference type="ARBA" id="ARBA00022448"/>
    </source>
</evidence>
<dbReference type="GO" id="GO:0015740">
    <property type="term" value="P:C4-dicarboxylate transport"/>
    <property type="evidence" value="ECO:0007669"/>
    <property type="project" value="TreeGrafter"/>
</dbReference>
<dbReference type="PANTHER" id="PTHR35011">
    <property type="entry name" value="2,3-DIKETO-L-GULONATE TRAP TRANSPORTER SMALL PERMEASE PROTEIN YIAM"/>
    <property type="match status" value="1"/>
</dbReference>
<keyword evidence="12" id="KW-1185">Reference proteome</keyword>
<accession>A0A842HQ48</accession>
<name>A0A842HQ48_9BURK</name>
<comment type="caution">
    <text evidence="11">The sequence shown here is derived from an EMBL/GenBank/DDBJ whole genome shotgun (WGS) entry which is preliminary data.</text>
</comment>
<evidence type="ECO:0000313" key="11">
    <source>
        <dbReference type="EMBL" id="MBC2768995.1"/>
    </source>
</evidence>
<dbReference type="AlphaFoldDB" id="A0A842HQ48"/>
<protein>
    <recommendedName>
        <fullName evidence="9">TRAP transporter small permease protein</fullName>
    </recommendedName>
</protein>
<dbReference type="EMBL" id="JACJUU010000002">
    <property type="protein sequence ID" value="MBC2768995.1"/>
    <property type="molecule type" value="Genomic_DNA"/>
</dbReference>
<dbReference type="PANTHER" id="PTHR35011:SF10">
    <property type="entry name" value="TRAP TRANSPORTER SMALL PERMEASE PROTEIN"/>
    <property type="match status" value="1"/>
</dbReference>
<sequence length="176" mass="19370">MQQSFETQSGPVGGSGLSRAYRGLLNGTGAFAALLFFAMALLVCADVLLRNLGVTSIQWAVEVTEYMMMIAAFCAAPWLVYTNDHIRVDVIVRNFTGAAAFLVGLVSYGVCLFISAVLAWYSYTSLLDAAQQGGIVFKVLMFPEWWLGLPMLFCFVLLTIEFTRQFAGLFFKDKVA</sequence>
<keyword evidence="2 9" id="KW-0813">Transport</keyword>
<evidence type="ECO:0000256" key="7">
    <source>
        <dbReference type="ARBA" id="ARBA00023136"/>
    </source>
</evidence>
<evidence type="ECO:0000256" key="5">
    <source>
        <dbReference type="ARBA" id="ARBA00022692"/>
    </source>
</evidence>
<feature type="transmembrane region" description="Helical" evidence="9">
    <location>
        <begin position="145"/>
        <end position="163"/>
    </location>
</feature>
<comment type="subunit">
    <text evidence="9">The complex comprises the extracytoplasmic solute receptor protein and the two transmembrane proteins.</text>
</comment>
<dbReference type="Pfam" id="PF04290">
    <property type="entry name" value="DctQ"/>
    <property type="match status" value="1"/>
</dbReference>
<keyword evidence="3" id="KW-1003">Cell membrane</keyword>
<comment type="subcellular location">
    <subcellularLocation>
        <location evidence="1 9">Cell inner membrane</location>
        <topology evidence="1 9">Multi-pass membrane protein</topology>
    </subcellularLocation>
</comment>
<comment type="similarity">
    <text evidence="8 9">Belongs to the TRAP transporter small permease family.</text>
</comment>
<dbReference type="GO" id="GO:0005886">
    <property type="term" value="C:plasma membrane"/>
    <property type="evidence" value="ECO:0007669"/>
    <property type="project" value="UniProtKB-SubCell"/>
</dbReference>